<name>A0A315YW96_SEDFL</name>
<dbReference type="PROSITE" id="PS51257">
    <property type="entry name" value="PROKAR_LIPOPROTEIN"/>
    <property type="match status" value="1"/>
</dbReference>
<feature type="signal peptide" evidence="1">
    <location>
        <begin position="1"/>
        <end position="22"/>
    </location>
</feature>
<feature type="chain" id="PRO_5016460174" description="DUF4493 domain-containing protein" evidence="1">
    <location>
        <begin position="23"/>
        <end position="523"/>
    </location>
</feature>
<comment type="caution">
    <text evidence="2">The sequence shown here is derived from an EMBL/GenBank/DDBJ whole genome shotgun (WGS) entry which is preliminary data.</text>
</comment>
<proteinExistence type="predicted"/>
<keyword evidence="3" id="KW-1185">Reference proteome</keyword>
<dbReference type="OrthoDB" id="973569at2"/>
<dbReference type="EMBL" id="QGDO01000012">
    <property type="protein sequence ID" value="PWJ33661.1"/>
    <property type="molecule type" value="Genomic_DNA"/>
</dbReference>
<keyword evidence="1" id="KW-0732">Signal</keyword>
<accession>A0A315YW96</accession>
<sequence length="523" mass="56975">MKKILYTFTHMLLGLFTLIACTNPVEDINLALSSNLFSQTIVIQAVDASGQENLLGSNTLEVEVLDPNDYIYNQLGEKDFSMEAGFLTLFVDPNVDMEEINFKVKISGENYLTTIVPVQVTSGQTMKSVKVNIVNIDPAKTAEGVSVEIGDYSLSNSITTEEISVKAESDDTSSDAATTVSIPSGTTFRDKDGQSIQGGTVQAQVVNFDTTDPEALAMFPGNLKAVDIKNEDGSEEEAVLYSAGFTSIDMFVGGTEVKEFTKDIDVTISIDESVVSPNTGMPFKVGDEIPVWTSEEGEGWERHATGTVESVDGKLAVVFKTNHLSWYTLAYAKSSCKYGYVKMVNTGDDAHKKVWISIQDTLTGEYIVDDIAAIGAKGLSSFGYGSTTWKITVYSGQNKNTDVLFESFVPVACTPVTIDLTEQMKEAHEPDVVIDVKGYCGSTLIVPSGPLFMQDPSNDNEWKLMGYVENGKIDLYGVTVGETYTFGVIINGSINEMNITLDSKEIIYDDYVIDDEVCNELPI</sequence>
<evidence type="ECO:0000313" key="2">
    <source>
        <dbReference type="EMBL" id="PWJ33661.1"/>
    </source>
</evidence>
<evidence type="ECO:0000256" key="1">
    <source>
        <dbReference type="SAM" id="SignalP"/>
    </source>
</evidence>
<dbReference type="AlphaFoldDB" id="A0A315YW96"/>
<gene>
    <name evidence="2" type="ORF">BC781_1128</name>
</gene>
<evidence type="ECO:0008006" key="4">
    <source>
        <dbReference type="Google" id="ProtNLM"/>
    </source>
</evidence>
<dbReference type="Proteomes" id="UP000245535">
    <property type="component" value="Unassembled WGS sequence"/>
</dbReference>
<protein>
    <recommendedName>
        <fullName evidence="4">DUF4493 domain-containing protein</fullName>
    </recommendedName>
</protein>
<evidence type="ECO:0000313" key="3">
    <source>
        <dbReference type="Proteomes" id="UP000245535"/>
    </source>
</evidence>
<reference evidence="2 3" key="1">
    <citation type="submission" date="2018-03" db="EMBL/GenBank/DDBJ databases">
        <title>Genomic Encyclopedia of Archaeal and Bacterial Type Strains, Phase II (KMG-II): from individual species to whole genera.</title>
        <authorList>
            <person name="Goeker M."/>
        </authorList>
    </citation>
    <scope>NUCLEOTIDE SEQUENCE [LARGE SCALE GENOMIC DNA]</scope>
    <source>
        <strain evidence="2 3">DSM 28229</strain>
    </source>
</reference>
<organism evidence="2 3">
    <name type="scientific">Sediminitomix flava</name>
    <dbReference type="NCBI Taxonomy" id="379075"/>
    <lineage>
        <taxon>Bacteria</taxon>
        <taxon>Pseudomonadati</taxon>
        <taxon>Bacteroidota</taxon>
        <taxon>Cytophagia</taxon>
        <taxon>Cytophagales</taxon>
        <taxon>Flammeovirgaceae</taxon>
        <taxon>Sediminitomix</taxon>
    </lineage>
</organism>
<dbReference type="RefSeq" id="WP_146201780.1">
    <property type="nucleotide sequence ID" value="NZ_QGDO01000012.1"/>
</dbReference>